<accession>A0AA38UCP8</accession>
<proteinExistence type="predicted"/>
<dbReference type="AlphaFoldDB" id="A0AA38UCP8"/>
<evidence type="ECO:0000313" key="3">
    <source>
        <dbReference type="Proteomes" id="UP001163846"/>
    </source>
</evidence>
<sequence>MHHHRVSCCAFSCLFLSVHHSKSAFYIARPSVMTEFGARRRPNFQMHSTRLHVLISLHFCSQLNLSLKILIILLSIEHYSSAHNVHIVCITRTRI</sequence>
<dbReference type="Proteomes" id="UP001163846">
    <property type="component" value="Unassembled WGS sequence"/>
</dbReference>
<evidence type="ECO:0000256" key="1">
    <source>
        <dbReference type="SAM" id="SignalP"/>
    </source>
</evidence>
<feature type="chain" id="PRO_5041273295" description="Secreted protein" evidence="1">
    <location>
        <begin position="25"/>
        <end position="95"/>
    </location>
</feature>
<keyword evidence="3" id="KW-1185">Reference proteome</keyword>
<feature type="signal peptide" evidence="1">
    <location>
        <begin position="1"/>
        <end position="24"/>
    </location>
</feature>
<name>A0AA38UCP8_9AGAR</name>
<evidence type="ECO:0000313" key="2">
    <source>
        <dbReference type="EMBL" id="KAJ3833612.1"/>
    </source>
</evidence>
<keyword evidence="1" id="KW-0732">Signal</keyword>
<gene>
    <name evidence="2" type="ORF">F5878DRAFT_399317</name>
</gene>
<dbReference type="EMBL" id="MU806663">
    <property type="protein sequence ID" value="KAJ3833612.1"/>
    <property type="molecule type" value="Genomic_DNA"/>
</dbReference>
<protein>
    <recommendedName>
        <fullName evidence="4">Secreted protein</fullName>
    </recommendedName>
</protein>
<comment type="caution">
    <text evidence="2">The sequence shown here is derived from an EMBL/GenBank/DDBJ whole genome shotgun (WGS) entry which is preliminary data.</text>
</comment>
<organism evidence="2 3">
    <name type="scientific">Lentinula raphanica</name>
    <dbReference type="NCBI Taxonomy" id="153919"/>
    <lineage>
        <taxon>Eukaryota</taxon>
        <taxon>Fungi</taxon>
        <taxon>Dikarya</taxon>
        <taxon>Basidiomycota</taxon>
        <taxon>Agaricomycotina</taxon>
        <taxon>Agaricomycetes</taxon>
        <taxon>Agaricomycetidae</taxon>
        <taxon>Agaricales</taxon>
        <taxon>Marasmiineae</taxon>
        <taxon>Omphalotaceae</taxon>
        <taxon>Lentinula</taxon>
    </lineage>
</organism>
<evidence type="ECO:0008006" key="4">
    <source>
        <dbReference type="Google" id="ProtNLM"/>
    </source>
</evidence>
<reference evidence="2" key="1">
    <citation type="submission" date="2022-08" db="EMBL/GenBank/DDBJ databases">
        <authorList>
            <consortium name="DOE Joint Genome Institute"/>
            <person name="Min B."/>
            <person name="Riley R."/>
            <person name="Sierra-Patev S."/>
            <person name="Naranjo-Ortiz M."/>
            <person name="Looney B."/>
            <person name="Konkel Z."/>
            <person name="Slot J.C."/>
            <person name="Sakamoto Y."/>
            <person name="Steenwyk J.L."/>
            <person name="Rokas A."/>
            <person name="Carro J."/>
            <person name="Camarero S."/>
            <person name="Ferreira P."/>
            <person name="Molpeceres G."/>
            <person name="Ruiz-Duenas F.J."/>
            <person name="Serrano A."/>
            <person name="Henrissat B."/>
            <person name="Drula E."/>
            <person name="Hughes K.W."/>
            <person name="Mata J.L."/>
            <person name="Ishikawa N.K."/>
            <person name="Vargas-Isla R."/>
            <person name="Ushijima S."/>
            <person name="Smith C.A."/>
            <person name="Ahrendt S."/>
            <person name="Andreopoulos W."/>
            <person name="He G."/>
            <person name="Labutti K."/>
            <person name="Lipzen A."/>
            <person name="Ng V."/>
            <person name="Sandor L."/>
            <person name="Barry K."/>
            <person name="Martinez A.T."/>
            <person name="Xiao Y."/>
            <person name="Gibbons J.G."/>
            <person name="Terashima K."/>
            <person name="Hibbett D.S."/>
            <person name="Grigoriev I.V."/>
        </authorList>
    </citation>
    <scope>NUCLEOTIDE SEQUENCE</scope>
    <source>
        <strain evidence="2">TFB9207</strain>
    </source>
</reference>